<keyword evidence="2" id="KW-0472">Membrane</keyword>
<keyword evidence="4" id="KW-1185">Reference proteome</keyword>
<feature type="transmembrane region" description="Helical" evidence="2">
    <location>
        <begin position="79"/>
        <end position="100"/>
    </location>
</feature>
<dbReference type="EMBL" id="AHMO02000011">
    <property type="protein sequence ID" value="EQA43664.1"/>
    <property type="molecule type" value="Genomic_DNA"/>
</dbReference>
<keyword evidence="2" id="KW-0812">Transmembrane</keyword>
<dbReference type="AlphaFoldDB" id="T0GA37"/>
<feature type="coiled-coil region" evidence="1">
    <location>
        <begin position="4"/>
        <end position="35"/>
    </location>
</feature>
<organism evidence="3 4">
    <name type="scientific">Leptospira broomii serovar Hurstbridge str. 5399</name>
    <dbReference type="NCBI Taxonomy" id="1049789"/>
    <lineage>
        <taxon>Bacteria</taxon>
        <taxon>Pseudomonadati</taxon>
        <taxon>Spirochaetota</taxon>
        <taxon>Spirochaetia</taxon>
        <taxon>Leptospirales</taxon>
        <taxon>Leptospiraceae</taxon>
        <taxon>Leptospira</taxon>
    </lineage>
</organism>
<sequence length="212" mass="24929">MSSYRSMNKKVRKILDQISVLEEDLRKELHEQEMQALFQLKGTKVLFERKVKLAHKRMKMGLIAWFRSSRPQNILSAPFIYMIILPLVFLDIFMTVYQAVCFRLYGIPAVNRSNYITLDRHRLGYLNLLEKINCDYCGYANGLIAYVGEIAARTEQYWCPIKHARNVLSVHKRYPYFIDYGDATELHARFDSLRADLNRAIVDDENAKRIAR</sequence>
<keyword evidence="1" id="KW-0175">Coiled coil</keyword>
<comment type="caution">
    <text evidence="3">The sequence shown here is derived from an EMBL/GenBank/DDBJ whole genome shotgun (WGS) entry which is preliminary data.</text>
</comment>
<name>T0GA37_9LEPT</name>
<protein>
    <submittedName>
        <fullName evidence="3">Uncharacterized protein</fullName>
    </submittedName>
</protein>
<evidence type="ECO:0000256" key="2">
    <source>
        <dbReference type="SAM" id="Phobius"/>
    </source>
</evidence>
<keyword evidence="2" id="KW-1133">Transmembrane helix</keyword>
<gene>
    <name evidence="3" type="ORF">LEP1GSC050_1729</name>
</gene>
<proteinExistence type="predicted"/>
<dbReference type="Proteomes" id="UP000015454">
    <property type="component" value="Unassembled WGS sequence"/>
</dbReference>
<evidence type="ECO:0000256" key="1">
    <source>
        <dbReference type="SAM" id="Coils"/>
    </source>
</evidence>
<accession>T0GA37</accession>
<evidence type="ECO:0000313" key="4">
    <source>
        <dbReference type="Proteomes" id="UP000015454"/>
    </source>
</evidence>
<reference evidence="3" key="1">
    <citation type="submission" date="2013-05" db="EMBL/GenBank/DDBJ databases">
        <authorList>
            <person name="Harkins D.M."/>
            <person name="Durkin A.S."/>
            <person name="Brinkac L.M."/>
            <person name="Haft D.H."/>
            <person name="Selengut J.D."/>
            <person name="Sanka R."/>
            <person name="DePew J."/>
            <person name="Purushe J."/>
            <person name="Hartskeerl R.A."/>
            <person name="Ahmed A."/>
            <person name="van der Linden H."/>
            <person name="Goris M.G.A."/>
            <person name="Vinetz J.M."/>
            <person name="Sutton G.G."/>
            <person name="Nierman W.C."/>
            <person name="Fouts D.E."/>
        </authorList>
    </citation>
    <scope>NUCLEOTIDE SEQUENCE [LARGE SCALE GENOMIC DNA]</scope>
    <source>
        <strain evidence="3">5399</strain>
    </source>
</reference>
<evidence type="ECO:0000313" key="3">
    <source>
        <dbReference type="EMBL" id="EQA43664.1"/>
    </source>
</evidence>